<keyword evidence="6" id="KW-0732">Signal</keyword>
<dbReference type="InterPro" id="IPR008816">
    <property type="entry name" value="Gly_zipper_2TM_dom"/>
</dbReference>
<dbReference type="EMBL" id="PXYI01000004">
    <property type="protein sequence ID" value="PSJ39718.1"/>
    <property type="molecule type" value="Genomic_DNA"/>
</dbReference>
<dbReference type="AlphaFoldDB" id="A0A2P7QP48"/>
<evidence type="ECO:0000313" key="8">
    <source>
        <dbReference type="EMBL" id="PSJ39718.1"/>
    </source>
</evidence>
<comment type="similarity">
    <text evidence="2">Belongs to the rickettsiale 17 kDa surface antigen family.</text>
</comment>
<proteinExistence type="inferred from homology"/>
<feature type="compositionally biased region" description="Basic and acidic residues" evidence="5">
    <location>
        <begin position="44"/>
        <end position="54"/>
    </location>
</feature>
<comment type="subcellular location">
    <subcellularLocation>
        <location evidence="1">Cell outer membrane</location>
        <topology evidence="1">Lipid-anchor</topology>
    </subcellularLocation>
</comment>
<evidence type="ECO:0000256" key="6">
    <source>
        <dbReference type="SAM" id="SignalP"/>
    </source>
</evidence>
<accession>A0A2P7QP48</accession>
<comment type="caution">
    <text evidence="8">The sequence shown here is derived from an EMBL/GenBank/DDBJ whole genome shotgun (WGS) entry which is preliminary data.</text>
</comment>
<feature type="domain" description="Glycine zipper 2TM" evidence="7">
    <location>
        <begin position="67"/>
        <end position="105"/>
    </location>
</feature>
<dbReference type="Pfam" id="PF05433">
    <property type="entry name" value="Rick_17kDa_Anti"/>
    <property type="match status" value="1"/>
</dbReference>
<name>A0A2P7QP48_9SPHN</name>
<evidence type="ECO:0000313" key="9">
    <source>
        <dbReference type="Proteomes" id="UP000241167"/>
    </source>
</evidence>
<dbReference type="RefSeq" id="WP_106513613.1">
    <property type="nucleotide sequence ID" value="NZ_PXYI01000004.1"/>
</dbReference>
<evidence type="ECO:0000256" key="2">
    <source>
        <dbReference type="ARBA" id="ARBA00008681"/>
    </source>
</evidence>
<feature type="signal peptide" evidence="6">
    <location>
        <begin position="1"/>
        <end position="21"/>
    </location>
</feature>
<sequence>MLKKATLVAAGLMTVFTAVPAAADARPRDRGHGYYSDGSYARDGYYRDRSDRRSYRNNGRCRSGTTGAVVGGAAGALLGREVAGRGDRTLGTILGGAAGLLGGRALTRDKNCR</sequence>
<reference evidence="8 9" key="1">
    <citation type="submission" date="2018-03" db="EMBL/GenBank/DDBJ databases">
        <title>The draft genome of Sphingosinicella sp. GL-C-18.</title>
        <authorList>
            <person name="Liu L."/>
            <person name="Li L."/>
            <person name="Liang L."/>
            <person name="Zhang X."/>
            <person name="Wang T."/>
        </authorList>
    </citation>
    <scope>NUCLEOTIDE SEQUENCE [LARGE SCALE GENOMIC DNA]</scope>
    <source>
        <strain evidence="8 9">GL-C-18</strain>
    </source>
</reference>
<keyword evidence="9" id="KW-1185">Reference proteome</keyword>
<evidence type="ECO:0000256" key="5">
    <source>
        <dbReference type="SAM" id="MobiDB-lite"/>
    </source>
</evidence>
<evidence type="ECO:0000256" key="3">
    <source>
        <dbReference type="ARBA" id="ARBA00015281"/>
    </source>
</evidence>
<feature type="chain" id="PRO_5015202238" description="17 kDa surface antigen" evidence="6">
    <location>
        <begin position="22"/>
        <end position="113"/>
    </location>
</feature>
<feature type="compositionally biased region" description="Low complexity" evidence="5">
    <location>
        <begin position="56"/>
        <end position="66"/>
    </location>
</feature>
<feature type="region of interest" description="Disordered" evidence="5">
    <location>
        <begin position="26"/>
        <end position="66"/>
    </location>
</feature>
<evidence type="ECO:0000256" key="4">
    <source>
        <dbReference type="ARBA" id="ARBA00023288"/>
    </source>
</evidence>
<organism evidence="8 9">
    <name type="scientific">Allosphingosinicella deserti</name>
    <dbReference type="NCBI Taxonomy" id="2116704"/>
    <lineage>
        <taxon>Bacteria</taxon>
        <taxon>Pseudomonadati</taxon>
        <taxon>Pseudomonadota</taxon>
        <taxon>Alphaproteobacteria</taxon>
        <taxon>Sphingomonadales</taxon>
        <taxon>Sphingomonadaceae</taxon>
        <taxon>Allosphingosinicella</taxon>
    </lineage>
</organism>
<gene>
    <name evidence="8" type="ORF">C7I55_14120</name>
</gene>
<evidence type="ECO:0000256" key="1">
    <source>
        <dbReference type="ARBA" id="ARBA00004459"/>
    </source>
</evidence>
<dbReference type="GO" id="GO:0009279">
    <property type="term" value="C:cell outer membrane"/>
    <property type="evidence" value="ECO:0007669"/>
    <property type="project" value="UniProtKB-SubCell"/>
</dbReference>
<keyword evidence="4" id="KW-0449">Lipoprotein</keyword>
<evidence type="ECO:0000259" key="7">
    <source>
        <dbReference type="Pfam" id="PF05433"/>
    </source>
</evidence>
<dbReference type="Proteomes" id="UP000241167">
    <property type="component" value="Unassembled WGS sequence"/>
</dbReference>
<protein>
    <recommendedName>
        <fullName evidence="3">17 kDa surface antigen</fullName>
    </recommendedName>
</protein>